<evidence type="ECO:0000256" key="5">
    <source>
        <dbReference type="ARBA" id="ARBA00022630"/>
    </source>
</evidence>
<dbReference type="InterPro" id="IPR044920">
    <property type="entry name" value="MnmG_C_subdom_sf"/>
</dbReference>
<evidence type="ECO:0000259" key="11">
    <source>
        <dbReference type="SMART" id="SM01228"/>
    </source>
</evidence>
<dbReference type="SMART" id="SM01228">
    <property type="entry name" value="GIDA_assoc_3"/>
    <property type="match status" value="1"/>
</dbReference>
<evidence type="ECO:0000256" key="7">
    <source>
        <dbReference type="ARBA" id="ARBA00022827"/>
    </source>
</evidence>
<evidence type="ECO:0000256" key="9">
    <source>
        <dbReference type="ARBA" id="ARBA00025948"/>
    </source>
</evidence>
<keyword evidence="8" id="KW-0520">NAD</keyword>
<dbReference type="InterPro" id="IPR026904">
    <property type="entry name" value="MnmG_C"/>
</dbReference>
<gene>
    <name evidence="12" type="primary">mnmG</name>
    <name evidence="12" type="ORF">GCM10022211_05500</name>
</gene>
<evidence type="ECO:0000313" key="13">
    <source>
        <dbReference type="Proteomes" id="UP001501310"/>
    </source>
</evidence>
<name>A0ABP7RK62_9SPHN</name>
<evidence type="ECO:0000256" key="1">
    <source>
        <dbReference type="ARBA" id="ARBA00001974"/>
    </source>
</evidence>
<keyword evidence="7" id="KW-0274">FAD</keyword>
<dbReference type="PRINTS" id="PR00411">
    <property type="entry name" value="PNDRDTASEI"/>
</dbReference>
<dbReference type="PROSITE" id="PS01280">
    <property type="entry name" value="GIDA_1"/>
    <property type="match status" value="1"/>
</dbReference>
<dbReference type="PROSITE" id="PS01281">
    <property type="entry name" value="GIDA_2"/>
    <property type="match status" value="1"/>
</dbReference>
<dbReference type="InterPro" id="IPR004416">
    <property type="entry name" value="MnmG"/>
</dbReference>
<sequence length="560" mass="60530">MFDVLVIGAGHAGCEAAAAAQRLGAQTALLSFTLTDAGQMSCNPSIGGVGKGHLVRELDVFDGLMARAADAAAIHRRMLNLSKGPAVWGPRVQADRLHYRAAVERLLTALPVVWIEGEAVELIITSGQIGGVVLADGTRLEAKSIVLATGTFLDARIFVGDEVWAAGRAGEQSSIRLGQQVRELGLAARRLKTGTPPRLDGRTIDWAKLDEQPSDATAWQFSSHPSQRPSLPQLRCAITRTNSETHDIIRASEGLSPLYSGMIEGRGPRYCPSIEDKVRRFGDRDGHQIFLEPEALSDHLVYPNGISTSMPREVQHAFVRSIRGLERAEIVKPGYAVEYEHVDPRRLGSDLQMQQLGGLFLAGQINGTTGYEEAAAQGLVAGLNAAAFACGTAPVCFDRRTSYIGVMIDDLTLQGVTEPYRMMTARAEYRLYLRADNAVSRMGAAALASGAISPERAKAVRAHLDFRDTGAFAETEEGKADAIYRPYVERSQREWAAVYRNRQVTIPRHIDYGAVPGLSAEMAERLNAARPETLDHASRIPGITPAALTALYVGTLKAVA</sequence>
<feature type="domain" description="tRNA uridine 5-carboxymethylaminomethyl modification enzyme C-terminal subdomain" evidence="11">
    <location>
        <begin position="482"/>
        <end position="553"/>
    </location>
</feature>
<dbReference type="InterPro" id="IPR020595">
    <property type="entry name" value="MnmG-rel_CS"/>
</dbReference>
<dbReference type="Gene3D" id="3.50.50.60">
    <property type="entry name" value="FAD/NAD(P)-binding domain"/>
    <property type="match status" value="2"/>
</dbReference>
<dbReference type="RefSeq" id="WP_344708630.1">
    <property type="nucleotide sequence ID" value="NZ_BAAAZD010000001.1"/>
</dbReference>
<dbReference type="Proteomes" id="UP001501310">
    <property type="component" value="Unassembled WGS sequence"/>
</dbReference>
<reference evidence="13" key="1">
    <citation type="journal article" date="2019" name="Int. J. Syst. Evol. Microbiol.">
        <title>The Global Catalogue of Microorganisms (GCM) 10K type strain sequencing project: providing services to taxonomists for standard genome sequencing and annotation.</title>
        <authorList>
            <consortium name="The Broad Institute Genomics Platform"/>
            <consortium name="The Broad Institute Genome Sequencing Center for Infectious Disease"/>
            <person name="Wu L."/>
            <person name="Ma J."/>
        </authorList>
    </citation>
    <scope>NUCLEOTIDE SEQUENCE [LARGE SCALE GENOMIC DNA]</scope>
    <source>
        <strain evidence="13">JCM 16603</strain>
    </source>
</reference>
<dbReference type="NCBIfam" id="TIGR00136">
    <property type="entry name" value="mnmG_gidA"/>
    <property type="match status" value="1"/>
</dbReference>
<comment type="caution">
    <text evidence="12">The sequence shown here is derived from an EMBL/GenBank/DDBJ whole genome shotgun (WGS) entry which is preliminary data.</text>
</comment>
<keyword evidence="6" id="KW-0819">tRNA processing</keyword>
<organism evidence="12 13">
    <name type="scientific">Sphingomonas humi</name>
    <dbReference type="NCBI Taxonomy" id="335630"/>
    <lineage>
        <taxon>Bacteria</taxon>
        <taxon>Pseudomonadati</taxon>
        <taxon>Pseudomonadota</taxon>
        <taxon>Alphaproteobacteria</taxon>
        <taxon>Sphingomonadales</taxon>
        <taxon>Sphingomonadaceae</taxon>
        <taxon>Sphingomonas</taxon>
    </lineage>
</organism>
<dbReference type="SUPFAM" id="SSF51905">
    <property type="entry name" value="FAD/NAD(P)-binding domain"/>
    <property type="match status" value="1"/>
</dbReference>
<dbReference type="InterPro" id="IPR040131">
    <property type="entry name" value="MnmG_N"/>
</dbReference>
<evidence type="ECO:0000256" key="10">
    <source>
        <dbReference type="ARBA" id="ARBA00031800"/>
    </source>
</evidence>
<dbReference type="InterPro" id="IPR002218">
    <property type="entry name" value="MnmG-rel"/>
</dbReference>
<dbReference type="EMBL" id="BAAAZD010000001">
    <property type="protein sequence ID" value="GAA3998648.1"/>
    <property type="molecule type" value="Genomic_DNA"/>
</dbReference>
<keyword evidence="5" id="KW-0285">Flavoprotein</keyword>
<proteinExistence type="inferred from homology"/>
<evidence type="ECO:0000256" key="3">
    <source>
        <dbReference type="ARBA" id="ARBA00007653"/>
    </source>
</evidence>
<dbReference type="Pfam" id="PF01134">
    <property type="entry name" value="GIDA"/>
    <property type="match status" value="1"/>
</dbReference>
<comment type="subunit">
    <text evidence="9">Homodimer. Heterotetramer of two MnmE and two MnmG subunits.</text>
</comment>
<accession>A0ABP7RK62</accession>
<keyword evidence="13" id="KW-1185">Reference proteome</keyword>
<evidence type="ECO:0000256" key="4">
    <source>
        <dbReference type="ARBA" id="ARBA00020461"/>
    </source>
</evidence>
<comment type="cofactor">
    <cofactor evidence="1">
        <name>FAD</name>
        <dbReference type="ChEBI" id="CHEBI:57692"/>
    </cofactor>
</comment>
<dbReference type="InterPro" id="IPR047001">
    <property type="entry name" value="MnmG_C_subdom"/>
</dbReference>
<evidence type="ECO:0000256" key="6">
    <source>
        <dbReference type="ARBA" id="ARBA00022694"/>
    </source>
</evidence>
<dbReference type="Gene3D" id="1.10.150.570">
    <property type="entry name" value="GidA associated domain, C-terminal subdomain"/>
    <property type="match status" value="1"/>
</dbReference>
<evidence type="ECO:0000256" key="8">
    <source>
        <dbReference type="ARBA" id="ARBA00023027"/>
    </source>
</evidence>
<comment type="similarity">
    <text evidence="3">Belongs to the MnmG family.</text>
</comment>
<dbReference type="InterPro" id="IPR036188">
    <property type="entry name" value="FAD/NAD-bd_sf"/>
</dbReference>
<dbReference type="PANTHER" id="PTHR11806">
    <property type="entry name" value="GLUCOSE INHIBITED DIVISION PROTEIN A"/>
    <property type="match status" value="1"/>
</dbReference>
<comment type="function">
    <text evidence="2">NAD-binding protein involved in the addition of a carboxymethylaminomethyl (cmnm) group at the wobble position (U34) of certain tRNAs, forming tRNA-cmnm(5)s(2)U34.</text>
</comment>
<protein>
    <recommendedName>
        <fullName evidence="4">tRNA uridine 5-carboxymethylaminomethyl modification enzyme MnmG</fullName>
    </recommendedName>
    <alternativeName>
        <fullName evidence="10">Glucose-inhibited division protein A</fullName>
    </alternativeName>
</protein>
<dbReference type="Pfam" id="PF13932">
    <property type="entry name" value="SAM_GIDA_C"/>
    <property type="match status" value="1"/>
</dbReference>
<dbReference type="PANTHER" id="PTHR11806:SF0">
    <property type="entry name" value="PROTEIN MTO1 HOMOLOG, MITOCHONDRIAL"/>
    <property type="match status" value="1"/>
</dbReference>
<evidence type="ECO:0000313" key="12">
    <source>
        <dbReference type="EMBL" id="GAA3998648.1"/>
    </source>
</evidence>
<evidence type="ECO:0000256" key="2">
    <source>
        <dbReference type="ARBA" id="ARBA00003717"/>
    </source>
</evidence>